<dbReference type="GO" id="GO:0005975">
    <property type="term" value="P:carbohydrate metabolic process"/>
    <property type="evidence" value="ECO:0007669"/>
    <property type="project" value="UniProtKB-UniRule"/>
</dbReference>
<keyword evidence="10" id="KW-1185">Reference proteome</keyword>
<comment type="function">
    <text evidence="2 7">Hydrolysis of 6-phosphogluconolactone to 6-phosphogluconate.</text>
</comment>
<proteinExistence type="inferred from homology"/>
<evidence type="ECO:0000256" key="6">
    <source>
        <dbReference type="ARBA" id="ARBA00020337"/>
    </source>
</evidence>
<accession>A0AA41X305</accession>
<evidence type="ECO:0000313" key="9">
    <source>
        <dbReference type="EMBL" id="MCP3428586.1"/>
    </source>
</evidence>
<feature type="domain" description="Glucosamine/galactosamine-6-phosphate isomerase" evidence="8">
    <location>
        <begin position="10"/>
        <end position="227"/>
    </location>
</feature>
<comment type="catalytic activity">
    <reaction evidence="1 7">
        <text>6-phospho-D-glucono-1,5-lactone + H2O = 6-phospho-D-gluconate + H(+)</text>
        <dbReference type="Rhea" id="RHEA:12556"/>
        <dbReference type="ChEBI" id="CHEBI:15377"/>
        <dbReference type="ChEBI" id="CHEBI:15378"/>
        <dbReference type="ChEBI" id="CHEBI:57955"/>
        <dbReference type="ChEBI" id="CHEBI:58759"/>
        <dbReference type="EC" id="3.1.1.31"/>
    </reaction>
</comment>
<comment type="similarity">
    <text evidence="4 7">Belongs to the glucosamine/galactosamine-6-phosphate isomerase family. 6-phosphogluconolactonase subfamily.</text>
</comment>
<evidence type="ECO:0000259" key="8">
    <source>
        <dbReference type="Pfam" id="PF01182"/>
    </source>
</evidence>
<comment type="pathway">
    <text evidence="3 7">Carbohydrate degradation; pentose phosphate pathway; D-ribulose 5-phosphate from D-glucose 6-phosphate (oxidative stage): step 2/3.</text>
</comment>
<dbReference type="EMBL" id="JANATA010000009">
    <property type="protein sequence ID" value="MCP3428586.1"/>
    <property type="molecule type" value="Genomic_DNA"/>
</dbReference>
<dbReference type="AlphaFoldDB" id="A0AA41X305"/>
<evidence type="ECO:0000256" key="5">
    <source>
        <dbReference type="ARBA" id="ARBA00013198"/>
    </source>
</evidence>
<sequence>MALVTNDFATPAELTDAFAGRILGILQHAIVEKGSATLVVSGGRTPQPLFAKLAEADIDWSKVTITLADDRWVPVTDDASNDKLVREHLLVKKAAAATFITLKHDFVDAADAVPACEAALADITLPFDVLILGMGEDGHTASLFPCSEQIAAGLDLNSQKKYIAVQPTTAPHQRMSLTLPALLASKNIFLHLTGQSKKDVVLDALQANEIDKPIKAVLDRATVNLMWAP</sequence>
<evidence type="ECO:0000256" key="2">
    <source>
        <dbReference type="ARBA" id="ARBA00002681"/>
    </source>
</evidence>
<gene>
    <name evidence="7 9" type="primary">pgl</name>
    <name evidence="9" type="ORF">NLF92_06465</name>
</gene>
<reference evidence="9" key="1">
    <citation type="submission" date="2022-07" db="EMBL/GenBank/DDBJ databases">
        <title>Characterization of the Novel Bacterium Alteromonas immobilis LMIT006 and Alteromonas gregis LMIT007.</title>
        <authorList>
            <person name="Lin X."/>
        </authorList>
    </citation>
    <scope>NUCLEOTIDE SEQUENCE</scope>
    <source>
        <strain evidence="9">LMIT007</strain>
    </source>
</reference>
<organism evidence="9 10">
    <name type="scientific">Opacimonas viscosa</name>
    <dbReference type="NCBI Taxonomy" id="2961944"/>
    <lineage>
        <taxon>Bacteria</taxon>
        <taxon>Pseudomonadati</taxon>
        <taxon>Pseudomonadota</taxon>
        <taxon>Gammaproteobacteria</taxon>
        <taxon>Alteromonadales</taxon>
        <taxon>Alteromonadaceae</taxon>
        <taxon>Opacimonas</taxon>
    </lineage>
</organism>
<evidence type="ECO:0000256" key="1">
    <source>
        <dbReference type="ARBA" id="ARBA00000832"/>
    </source>
</evidence>
<dbReference type="Gene3D" id="3.40.50.1360">
    <property type="match status" value="1"/>
</dbReference>
<dbReference type="GO" id="GO:0017057">
    <property type="term" value="F:6-phosphogluconolactonase activity"/>
    <property type="evidence" value="ECO:0007669"/>
    <property type="project" value="UniProtKB-UniRule"/>
</dbReference>
<name>A0AA41X305_9ALTE</name>
<dbReference type="Proteomes" id="UP001165413">
    <property type="component" value="Unassembled WGS sequence"/>
</dbReference>
<evidence type="ECO:0000256" key="3">
    <source>
        <dbReference type="ARBA" id="ARBA00004961"/>
    </source>
</evidence>
<dbReference type="InterPro" id="IPR039104">
    <property type="entry name" value="6PGL"/>
</dbReference>
<dbReference type="InterPro" id="IPR005900">
    <property type="entry name" value="6-phosphogluconolactonase_DevB"/>
</dbReference>
<dbReference type="RefSeq" id="WP_254100001.1">
    <property type="nucleotide sequence ID" value="NZ_JANATA010000009.1"/>
</dbReference>
<dbReference type="SUPFAM" id="SSF100950">
    <property type="entry name" value="NagB/RpiA/CoA transferase-like"/>
    <property type="match status" value="1"/>
</dbReference>
<dbReference type="PANTHER" id="PTHR11054:SF0">
    <property type="entry name" value="6-PHOSPHOGLUCONOLACTONASE"/>
    <property type="match status" value="1"/>
</dbReference>
<evidence type="ECO:0000313" key="10">
    <source>
        <dbReference type="Proteomes" id="UP001165413"/>
    </source>
</evidence>
<dbReference type="PANTHER" id="PTHR11054">
    <property type="entry name" value="6-PHOSPHOGLUCONOLACTONASE"/>
    <property type="match status" value="1"/>
</dbReference>
<evidence type="ECO:0000256" key="4">
    <source>
        <dbReference type="ARBA" id="ARBA00010662"/>
    </source>
</evidence>
<evidence type="ECO:0000256" key="7">
    <source>
        <dbReference type="RuleBase" id="RU365095"/>
    </source>
</evidence>
<dbReference type="EC" id="3.1.1.31" evidence="5 7"/>
<keyword evidence="7 9" id="KW-0378">Hydrolase</keyword>
<dbReference type="Pfam" id="PF01182">
    <property type="entry name" value="Glucosamine_iso"/>
    <property type="match status" value="1"/>
</dbReference>
<dbReference type="CDD" id="cd01400">
    <property type="entry name" value="6PGL"/>
    <property type="match status" value="1"/>
</dbReference>
<dbReference type="InterPro" id="IPR037171">
    <property type="entry name" value="NagB/RpiA_transferase-like"/>
</dbReference>
<dbReference type="GO" id="GO:0006098">
    <property type="term" value="P:pentose-phosphate shunt"/>
    <property type="evidence" value="ECO:0007669"/>
    <property type="project" value="InterPro"/>
</dbReference>
<protein>
    <recommendedName>
        <fullName evidence="6 7">6-phosphogluconolactonase</fullName>
        <shortName evidence="7">6PGL</shortName>
        <ecNumber evidence="5 7">3.1.1.31</ecNumber>
    </recommendedName>
</protein>
<comment type="caution">
    <text evidence="9">The sequence shown here is derived from an EMBL/GenBank/DDBJ whole genome shotgun (WGS) entry which is preliminary data.</text>
</comment>
<dbReference type="InterPro" id="IPR006148">
    <property type="entry name" value="Glc/Gal-6P_isomerase"/>
</dbReference>
<dbReference type="NCBIfam" id="TIGR01198">
    <property type="entry name" value="pgl"/>
    <property type="match status" value="1"/>
</dbReference>